<evidence type="ECO:0000313" key="3">
    <source>
        <dbReference type="Proteomes" id="UP001622594"/>
    </source>
</evidence>
<proteinExistence type="predicted"/>
<dbReference type="Proteomes" id="UP001622594">
    <property type="component" value="Chromosome"/>
</dbReference>
<feature type="region of interest" description="Disordered" evidence="1">
    <location>
        <begin position="42"/>
        <end position="71"/>
    </location>
</feature>
<organism evidence="2 3">
    <name type="scientific">Streptomyces zaomyceticus</name>
    <dbReference type="NCBI Taxonomy" id="68286"/>
    <lineage>
        <taxon>Bacteria</taxon>
        <taxon>Bacillati</taxon>
        <taxon>Actinomycetota</taxon>
        <taxon>Actinomycetes</taxon>
        <taxon>Kitasatosporales</taxon>
        <taxon>Streptomycetaceae</taxon>
        <taxon>Streptomyces</taxon>
    </lineage>
</organism>
<dbReference type="EMBL" id="CP108188">
    <property type="protein sequence ID" value="WTR74621.1"/>
    <property type="molecule type" value="Genomic_DNA"/>
</dbReference>
<evidence type="ECO:0000313" key="2">
    <source>
        <dbReference type="EMBL" id="WTR74621.1"/>
    </source>
</evidence>
<keyword evidence="3" id="KW-1185">Reference proteome</keyword>
<protein>
    <submittedName>
        <fullName evidence="2">Uncharacterized protein</fullName>
    </submittedName>
</protein>
<sequence>MSQEERDARLGLTGLTGAERQARIRLLTEQIERETAAAKEALRVRRATRGPLPESRTEASEACSPRAPEAD</sequence>
<dbReference type="RefSeq" id="WP_327159974.1">
    <property type="nucleotide sequence ID" value="NZ_CP108062.1"/>
</dbReference>
<name>A0ABZ1LMD9_9ACTN</name>
<gene>
    <name evidence="2" type="ORF">OG814_37715</name>
</gene>
<accession>A0ABZ1LMD9</accession>
<evidence type="ECO:0000256" key="1">
    <source>
        <dbReference type="SAM" id="MobiDB-lite"/>
    </source>
</evidence>
<reference evidence="2 3" key="1">
    <citation type="submission" date="2022-10" db="EMBL/GenBank/DDBJ databases">
        <title>The complete genomes of actinobacterial strains from the NBC collection.</title>
        <authorList>
            <person name="Joergensen T.S."/>
            <person name="Alvarez Arevalo M."/>
            <person name="Sterndorff E.B."/>
            <person name="Faurdal D."/>
            <person name="Vuksanovic O."/>
            <person name="Mourched A.-S."/>
            <person name="Charusanti P."/>
            <person name="Shaw S."/>
            <person name="Blin K."/>
            <person name="Weber T."/>
        </authorList>
    </citation>
    <scope>NUCLEOTIDE SEQUENCE [LARGE SCALE GENOMIC DNA]</scope>
    <source>
        <strain evidence="2 3">NBC_00123</strain>
    </source>
</reference>